<evidence type="ECO:0000313" key="5">
    <source>
        <dbReference type="EMBL" id="KAL3680567.1"/>
    </source>
</evidence>
<dbReference type="InterPro" id="IPR049629">
    <property type="entry name" value="DPY30_SDC1_DD"/>
</dbReference>
<comment type="similarity">
    <text evidence="2">Belongs to the dpy-30 family.</text>
</comment>
<accession>A0ABD3GMX9</accession>
<keyword evidence="6" id="KW-1185">Reference proteome</keyword>
<evidence type="ECO:0000313" key="6">
    <source>
        <dbReference type="Proteomes" id="UP001633002"/>
    </source>
</evidence>
<evidence type="ECO:0000256" key="1">
    <source>
        <dbReference type="ARBA" id="ARBA00004123"/>
    </source>
</evidence>
<gene>
    <name evidence="5" type="ORF">R1sor_023523</name>
</gene>
<proteinExistence type="inferred from homology"/>
<sequence>MADDEKEKKKKDKKEKKDKKDKEEKKDKKEKDNEEKKDNKKKDKKKKGDKSAEEGEEVKSDNEEETTKQENQKEAAEAAPLLDESGNPIAPVVEQIPPKTFEELWFDDPVEGEAAQKAALELRESIELKALPIRKFLEEAIVPLLLQGLQHMVLERPTNPAEYLAAFLLRNNPLKDRTFVEPLPDLPVPDPPPVVEPAKYKEDLPSAHIPNRIVFL</sequence>
<dbReference type="Gene3D" id="1.20.890.10">
    <property type="entry name" value="cAMP-dependent protein kinase regulatory subunit, dimerization-anchoring domain"/>
    <property type="match status" value="1"/>
</dbReference>
<dbReference type="CDD" id="cd22965">
    <property type="entry name" value="DD_DPY30_SDC1"/>
    <property type="match status" value="1"/>
</dbReference>
<feature type="compositionally biased region" description="Basic and acidic residues" evidence="4">
    <location>
        <begin position="18"/>
        <end position="41"/>
    </location>
</feature>
<evidence type="ECO:0000256" key="4">
    <source>
        <dbReference type="SAM" id="MobiDB-lite"/>
    </source>
</evidence>
<dbReference type="InterPro" id="IPR007858">
    <property type="entry name" value="Dpy-30_motif"/>
</dbReference>
<name>A0ABD3GMX9_9MARC</name>
<dbReference type="GO" id="GO:0005634">
    <property type="term" value="C:nucleus"/>
    <property type="evidence" value="ECO:0007669"/>
    <property type="project" value="UniProtKB-SubCell"/>
</dbReference>
<protein>
    <submittedName>
        <fullName evidence="5">Uncharacterized protein</fullName>
    </submittedName>
</protein>
<dbReference type="Pfam" id="PF05186">
    <property type="entry name" value="Dpy-30"/>
    <property type="match status" value="1"/>
</dbReference>
<feature type="compositionally biased region" description="Basic residues" evidence="4">
    <location>
        <begin position="8"/>
        <end position="17"/>
    </location>
</feature>
<evidence type="ECO:0000256" key="2">
    <source>
        <dbReference type="ARBA" id="ARBA00010849"/>
    </source>
</evidence>
<keyword evidence="3" id="KW-0539">Nucleus</keyword>
<dbReference type="AlphaFoldDB" id="A0ABD3GMX9"/>
<dbReference type="EMBL" id="JBJQOH010000007">
    <property type="protein sequence ID" value="KAL3680567.1"/>
    <property type="molecule type" value="Genomic_DNA"/>
</dbReference>
<feature type="region of interest" description="Disordered" evidence="4">
    <location>
        <begin position="1"/>
        <end position="92"/>
    </location>
</feature>
<organism evidence="5 6">
    <name type="scientific">Riccia sorocarpa</name>
    <dbReference type="NCBI Taxonomy" id="122646"/>
    <lineage>
        <taxon>Eukaryota</taxon>
        <taxon>Viridiplantae</taxon>
        <taxon>Streptophyta</taxon>
        <taxon>Embryophyta</taxon>
        <taxon>Marchantiophyta</taxon>
        <taxon>Marchantiopsida</taxon>
        <taxon>Marchantiidae</taxon>
        <taxon>Marchantiales</taxon>
        <taxon>Ricciaceae</taxon>
        <taxon>Riccia</taxon>
    </lineage>
</organism>
<dbReference type="Proteomes" id="UP001633002">
    <property type="component" value="Unassembled WGS sequence"/>
</dbReference>
<feature type="compositionally biased region" description="Basic and acidic residues" evidence="4">
    <location>
        <begin position="49"/>
        <end position="76"/>
    </location>
</feature>
<comment type="subcellular location">
    <subcellularLocation>
        <location evidence="1">Nucleus</location>
    </subcellularLocation>
</comment>
<evidence type="ECO:0000256" key="3">
    <source>
        <dbReference type="ARBA" id="ARBA00023242"/>
    </source>
</evidence>
<reference evidence="5 6" key="1">
    <citation type="submission" date="2024-09" db="EMBL/GenBank/DDBJ databases">
        <title>Chromosome-scale assembly of Riccia sorocarpa.</title>
        <authorList>
            <person name="Paukszto L."/>
        </authorList>
    </citation>
    <scope>NUCLEOTIDE SEQUENCE [LARGE SCALE GENOMIC DNA]</scope>
    <source>
        <strain evidence="5">LP-2024</strain>
        <tissue evidence="5">Aerial parts of the thallus</tissue>
    </source>
</reference>
<comment type="caution">
    <text evidence="5">The sequence shown here is derived from an EMBL/GenBank/DDBJ whole genome shotgun (WGS) entry which is preliminary data.</text>
</comment>